<keyword evidence="2" id="KW-1185">Reference proteome</keyword>
<comment type="caution">
    <text evidence="1">The sequence shown here is derived from an EMBL/GenBank/DDBJ whole genome shotgun (WGS) entry which is preliminary data.</text>
</comment>
<dbReference type="AlphaFoldDB" id="A0A418ZZB1"/>
<dbReference type="Proteomes" id="UP000285530">
    <property type="component" value="Unassembled WGS sequence"/>
</dbReference>
<accession>A0A418ZZB1</accession>
<proteinExistence type="predicted"/>
<organism evidence="1 2">
    <name type="scientific">Paracoccus aestuarii</name>
    <dbReference type="NCBI Taxonomy" id="453842"/>
    <lineage>
        <taxon>Bacteria</taxon>
        <taxon>Pseudomonadati</taxon>
        <taxon>Pseudomonadota</taxon>
        <taxon>Alphaproteobacteria</taxon>
        <taxon>Rhodobacterales</taxon>
        <taxon>Paracoccaceae</taxon>
        <taxon>Paracoccus</taxon>
    </lineage>
</organism>
<evidence type="ECO:0000313" key="1">
    <source>
        <dbReference type="EMBL" id="RJL05888.1"/>
    </source>
</evidence>
<name>A0A418ZZB1_9RHOB</name>
<protein>
    <submittedName>
        <fullName evidence="1">Uncharacterized protein</fullName>
    </submittedName>
</protein>
<evidence type="ECO:0000313" key="2">
    <source>
        <dbReference type="Proteomes" id="UP000285530"/>
    </source>
</evidence>
<gene>
    <name evidence="1" type="ORF">D3P06_05525</name>
</gene>
<dbReference type="RefSeq" id="WP_147388066.1">
    <property type="nucleotide sequence ID" value="NZ_CP067169.1"/>
</dbReference>
<reference evidence="1 2" key="1">
    <citation type="submission" date="2018-09" db="EMBL/GenBank/DDBJ databases">
        <title>Paracoccus onubensis nov. sp. a moderate halophilic bacterium isolated from Gruta de las Maravillas (Aracena, Spain).</title>
        <authorList>
            <person name="Jurado V."/>
            <person name="Gutierrez-Patricio S."/>
            <person name="Gonzalez-Pimentel J.L."/>
            <person name="Laiz L."/>
            <person name="Saiz-Jimenez C."/>
        </authorList>
    </citation>
    <scope>NUCLEOTIDE SEQUENCE [LARGE SCALE GENOMIC DNA]</scope>
    <source>
        <strain evidence="1 2">DSM 19484</strain>
    </source>
</reference>
<dbReference type="EMBL" id="QZEV01000016">
    <property type="protein sequence ID" value="RJL05888.1"/>
    <property type="molecule type" value="Genomic_DNA"/>
</dbReference>
<sequence>MNDVEMVLRFLYMNFGELDVNFMSRGMDEFMRANKESWPRDFQEAFHVSISRCFTLWGDNAFNKPVDNGWRSQFIAPMYDAEMHACCCLSTGQFDVLADRPERVREATKELFRRDLQFVKSVTQSTNNLSAIKYRLNTMRQLLQELASE</sequence>